<dbReference type="PROSITE" id="PS00028">
    <property type="entry name" value="ZINC_FINGER_C2H2_1"/>
    <property type="match status" value="1"/>
</dbReference>
<reference evidence="5" key="1">
    <citation type="submission" date="2006-01" db="EMBL/GenBank/DDBJ databases">
        <authorList>
            <person name="Lindblad-Toh K."/>
            <person name="Mauceli E."/>
            <person name="Grabherr M."/>
            <person name="Chang J.L."/>
            <person name="Lander E.S."/>
        </authorList>
    </citation>
    <scope>NUCLEOTIDE SEQUENCE [LARGE SCALE GENOMIC DNA]</scope>
</reference>
<dbReference type="PROSITE" id="PS50157">
    <property type="entry name" value="ZINC_FINGER_C2H2_2"/>
    <property type="match status" value="1"/>
</dbReference>
<reference evidence="5" key="2">
    <citation type="submission" date="2024-04" db="UniProtKB">
        <authorList>
            <consortium name="Ensembl"/>
        </authorList>
    </citation>
    <scope>IDENTIFICATION</scope>
</reference>
<dbReference type="InParanoid" id="G3P8D6"/>
<name>G3P8D6_GASAC</name>
<protein>
    <recommendedName>
        <fullName evidence="4">C2H2-type domain-containing protein</fullName>
    </recommendedName>
</protein>
<keyword evidence="1" id="KW-0863">Zinc-finger</keyword>
<feature type="region of interest" description="Disordered" evidence="3">
    <location>
        <begin position="183"/>
        <end position="219"/>
    </location>
</feature>
<proteinExistence type="predicted"/>
<keyword evidence="1" id="KW-0479">Metal-binding</keyword>
<evidence type="ECO:0000256" key="2">
    <source>
        <dbReference type="SAM" id="Coils"/>
    </source>
</evidence>
<sequence>MTTPLLLKAFVNERLTAAAEEIFLVFERTITKYEEDASSSKQEIERLRCLLQELVATHKTDFSLASTCKEETPPEQHLCEPEPSVSVRQRDPEPRRIKEEPCELWPSRQLEEDQQFIDAGVSCLPRSFVWENNVQEETKLPLQPQTQTSESEEPFQKGTKVLHFALPLASALSAQAAIQKESVQDGRENERPAASFTCNQTPADRGQGSFVTSRESPDLSHSNLAVPDYRCYLCDKSFSSNQHLTNHAFRMHS</sequence>
<dbReference type="STRING" id="69293.ENSGACP00000013860"/>
<feature type="region of interest" description="Disordered" evidence="3">
    <location>
        <begin position="73"/>
        <end position="95"/>
    </location>
</feature>
<dbReference type="Ensembl" id="ENSGACT00000013885.1">
    <property type="protein sequence ID" value="ENSGACP00000013860.1"/>
    <property type="gene ID" value="ENSGACG00000010491.1"/>
</dbReference>
<keyword evidence="2" id="KW-0175">Coiled coil</keyword>
<evidence type="ECO:0000256" key="3">
    <source>
        <dbReference type="SAM" id="MobiDB-lite"/>
    </source>
</evidence>
<feature type="domain" description="C2H2-type" evidence="4">
    <location>
        <begin position="229"/>
        <end position="253"/>
    </location>
</feature>
<organism evidence="5">
    <name type="scientific">Gasterosteus aculeatus</name>
    <name type="common">Three-spined stickleback</name>
    <dbReference type="NCBI Taxonomy" id="69293"/>
    <lineage>
        <taxon>Eukaryota</taxon>
        <taxon>Metazoa</taxon>
        <taxon>Chordata</taxon>
        <taxon>Craniata</taxon>
        <taxon>Vertebrata</taxon>
        <taxon>Euteleostomi</taxon>
        <taxon>Actinopterygii</taxon>
        <taxon>Neopterygii</taxon>
        <taxon>Teleostei</taxon>
        <taxon>Neoteleostei</taxon>
        <taxon>Acanthomorphata</taxon>
        <taxon>Eupercaria</taxon>
        <taxon>Perciformes</taxon>
        <taxon>Cottioidei</taxon>
        <taxon>Gasterosteales</taxon>
        <taxon>Gasterosteidae</taxon>
        <taxon>Gasterosteus</taxon>
    </lineage>
</organism>
<evidence type="ECO:0000313" key="5">
    <source>
        <dbReference type="Ensembl" id="ENSGACP00000013860.1"/>
    </source>
</evidence>
<dbReference type="FunCoup" id="G3P8D6">
    <property type="interactions" value="9"/>
</dbReference>
<evidence type="ECO:0000256" key="1">
    <source>
        <dbReference type="PROSITE-ProRule" id="PRU00042"/>
    </source>
</evidence>
<keyword evidence="1" id="KW-0862">Zinc</keyword>
<accession>G3P8D6</accession>
<dbReference type="Bgee" id="ENSGACG00000010491">
    <property type="expression patterns" value="Expressed in heart and 7 other cell types or tissues"/>
</dbReference>
<feature type="compositionally biased region" description="Polar residues" evidence="3">
    <location>
        <begin position="209"/>
        <end position="219"/>
    </location>
</feature>
<feature type="coiled-coil region" evidence="2">
    <location>
        <begin position="30"/>
        <end position="57"/>
    </location>
</feature>
<dbReference type="AlphaFoldDB" id="G3P8D6"/>
<dbReference type="InterPro" id="IPR013087">
    <property type="entry name" value="Znf_C2H2_type"/>
</dbReference>
<dbReference type="GO" id="GO:0008270">
    <property type="term" value="F:zinc ion binding"/>
    <property type="evidence" value="ECO:0007669"/>
    <property type="project" value="UniProtKB-KW"/>
</dbReference>
<evidence type="ECO:0000259" key="4">
    <source>
        <dbReference type="PROSITE" id="PS50157"/>
    </source>
</evidence>